<reference evidence="8" key="1">
    <citation type="journal article" date="2019" name="Int. J. Syst. Evol. Microbiol.">
        <title>The Global Catalogue of Microorganisms (GCM) 10K type strain sequencing project: providing services to taxonomists for standard genome sequencing and annotation.</title>
        <authorList>
            <consortium name="The Broad Institute Genomics Platform"/>
            <consortium name="The Broad Institute Genome Sequencing Center for Infectious Disease"/>
            <person name="Wu L."/>
            <person name="Ma J."/>
        </authorList>
    </citation>
    <scope>NUCLEOTIDE SEQUENCE [LARGE SCALE GENOMIC DNA]</scope>
    <source>
        <strain evidence="8">JCM 14545</strain>
    </source>
</reference>
<dbReference type="Gene3D" id="1.10.10.60">
    <property type="entry name" value="Homeodomain-like"/>
    <property type="match status" value="1"/>
</dbReference>
<dbReference type="PRINTS" id="PR00455">
    <property type="entry name" value="HTHTETR"/>
</dbReference>
<dbReference type="Gene3D" id="1.10.357.10">
    <property type="entry name" value="Tetracycline Repressor, domain 2"/>
    <property type="match status" value="1"/>
</dbReference>
<dbReference type="RefSeq" id="WP_344422152.1">
    <property type="nucleotide sequence ID" value="NZ_BAAANN010000018.1"/>
</dbReference>
<dbReference type="PANTHER" id="PTHR30055:SF151">
    <property type="entry name" value="TRANSCRIPTIONAL REGULATORY PROTEIN"/>
    <property type="match status" value="1"/>
</dbReference>
<evidence type="ECO:0000256" key="2">
    <source>
        <dbReference type="ARBA" id="ARBA00023015"/>
    </source>
</evidence>
<dbReference type="InterPro" id="IPR050109">
    <property type="entry name" value="HTH-type_TetR-like_transc_reg"/>
</dbReference>
<dbReference type="SUPFAM" id="SSF48498">
    <property type="entry name" value="Tetracyclin repressor-like, C-terminal domain"/>
    <property type="match status" value="1"/>
</dbReference>
<keyword evidence="3 5" id="KW-0238">DNA-binding</keyword>
<dbReference type="InterPro" id="IPR001647">
    <property type="entry name" value="HTH_TetR"/>
</dbReference>
<dbReference type="InterPro" id="IPR009057">
    <property type="entry name" value="Homeodomain-like_sf"/>
</dbReference>
<dbReference type="InterPro" id="IPR036271">
    <property type="entry name" value="Tet_transcr_reg_TetR-rel_C_sf"/>
</dbReference>
<dbReference type="SUPFAM" id="SSF46689">
    <property type="entry name" value="Homeodomain-like"/>
    <property type="match status" value="1"/>
</dbReference>
<dbReference type="PRINTS" id="PR00400">
    <property type="entry name" value="TETREPRESSOR"/>
</dbReference>
<dbReference type="Pfam" id="PF02909">
    <property type="entry name" value="TetR_C_1"/>
    <property type="match status" value="1"/>
</dbReference>
<keyword evidence="1" id="KW-0678">Repressor</keyword>
<dbReference type="Pfam" id="PF00440">
    <property type="entry name" value="TetR_N"/>
    <property type="match status" value="1"/>
</dbReference>
<proteinExistence type="predicted"/>
<protein>
    <submittedName>
        <fullName evidence="7">TetR/AcrR family transcriptional regulator C-terminal domain-containing protein</fullName>
    </submittedName>
</protein>
<name>A0ABP5CSA2_9PSEU</name>
<feature type="domain" description="HTH tetR-type" evidence="6">
    <location>
        <begin position="2"/>
        <end position="62"/>
    </location>
</feature>
<evidence type="ECO:0000256" key="1">
    <source>
        <dbReference type="ARBA" id="ARBA00022491"/>
    </source>
</evidence>
<comment type="caution">
    <text evidence="7">The sequence shown here is derived from an EMBL/GenBank/DDBJ whole genome shotgun (WGS) entry which is preliminary data.</text>
</comment>
<dbReference type="PROSITE" id="PS50977">
    <property type="entry name" value="HTH_TETR_2"/>
    <property type="match status" value="1"/>
</dbReference>
<gene>
    <name evidence="7" type="ORF">GCM10009754_45370</name>
</gene>
<feature type="DNA-binding region" description="H-T-H motif" evidence="5">
    <location>
        <begin position="25"/>
        <end position="44"/>
    </location>
</feature>
<evidence type="ECO:0000313" key="7">
    <source>
        <dbReference type="EMBL" id="GAA1967553.1"/>
    </source>
</evidence>
<evidence type="ECO:0000256" key="5">
    <source>
        <dbReference type="PROSITE-ProRule" id="PRU00335"/>
    </source>
</evidence>
<evidence type="ECO:0000256" key="3">
    <source>
        <dbReference type="ARBA" id="ARBA00023125"/>
    </source>
</evidence>
<dbReference type="Proteomes" id="UP001501116">
    <property type="component" value="Unassembled WGS sequence"/>
</dbReference>
<accession>A0ABP5CSA2</accession>
<evidence type="ECO:0000313" key="8">
    <source>
        <dbReference type="Proteomes" id="UP001501116"/>
    </source>
</evidence>
<evidence type="ECO:0000259" key="6">
    <source>
        <dbReference type="PROSITE" id="PS50977"/>
    </source>
</evidence>
<dbReference type="InterPro" id="IPR003012">
    <property type="entry name" value="Tet_transcr_reg_TetR"/>
</dbReference>
<keyword evidence="8" id="KW-1185">Reference proteome</keyword>
<evidence type="ECO:0000256" key="4">
    <source>
        <dbReference type="ARBA" id="ARBA00023163"/>
    </source>
</evidence>
<keyword evidence="4" id="KW-0804">Transcription</keyword>
<keyword evidence="2" id="KW-0805">Transcription regulation</keyword>
<sequence length="210" mass="23766">MALSRQDIARAGLRLLNDVGLNGLTLRLIAQELGVKAPALYWHLKNKQELLDEMATQMYRDRDDLFDAPVKGGDWAEDLAARARGFRRMMLAYRDGAKVFAGTFLTDIVTPNENVYKFLIGEGFDPHRVGRITFTLFTYVIGFTIEEQAVYPRPGELDERYRERVDTLAERIDAPVLAALTSSLPVGDPDQQFEDGLEIVLTGMRAWLTR</sequence>
<organism evidence="7 8">
    <name type="scientific">Amycolatopsis minnesotensis</name>
    <dbReference type="NCBI Taxonomy" id="337894"/>
    <lineage>
        <taxon>Bacteria</taxon>
        <taxon>Bacillati</taxon>
        <taxon>Actinomycetota</taxon>
        <taxon>Actinomycetes</taxon>
        <taxon>Pseudonocardiales</taxon>
        <taxon>Pseudonocardiaceae</taxon>
        <taxon>Amycolatopsis</taxon>
    </lineage>
</organism>
<dbReference type="InterPro" id="IPR004111">
    <property type="entry name" value="Repressor_TetR_C"/>
</dbReference>
<dbReference type="PANTHER" id="PTHR30055">
    <property type="entry name" value="HTH-TYPE TRANSCRIPTIONAL REGULATOR RUTR"/>
    <property type="match status" value="1"/>
</dbReference>
<dbReference type="EMBL" id="BAAANN010000018">
    <property type="protein sequence ID" value="GAA1967553.1"/>
    <property type="molecule type" value="Genomic_DNA"/>
</dbReference>